<evidence type="ECO:0000256" key="9">
    <source>
        <dbReference type="SAM" id="Phobius"/>
    </source>
</evidence>
<keyword evidence="7 9" id="KW-0472">Membrane</keyword>
<evidence type="ECO:0000256" key="3">
    <source>
        <dbReference type="ARBA" id="ARBA00007725"/>
    </source>
</evidence>
<evidence type="ECO:0000256" key="2">
    <source>
        <dbReference type="ARBA" id="ARBA00004651"/>
    </source>
</evidence>
<keyword evidence="5 9" id="KW-0812">Transmembrane</keyword>
<dbReference type="RefSeq" id="WP_187569393.1">
    <property type="nucleotide sequence ID" value="NZ_CP060711.1"/>
</dbReference>
<feature type="transmembrane region" description="Helical" evidence="9">
    <location>
        <begin position="283"/>
        <end position="301"/>
    </location>
</feature>
<sequence length="365" mass="40732">MKHWPRLHDSYIARTVVVTVLAAWGVLLGLDVVQAFAGEMDSLGRGGYTINHAIAATGLTIPKRAYVLFPTAAVIGVLMGLGQLAASSELTALRALGLSRWRLSLSVALSLALLTGLMVVNGETLAPWGEERAQVIKSVRNSDMVVSKYSGLWAREGGMFLNARSGEQKQRGEERWLELRGVRLFEFQDDGRLRSVANADVAEHRGKRWVLRNVERTFFDARSVRRSRSPQELWDSQLDEAALASSVTKPDSMGSGDLRASIDYRKRNSLEAADFERVYWSRWFYPFNVLALCLAAMPFAFGSLRSGGYGKRVFIGIVFALSFFVLQSISSRLAGVYRFDFRIAYALPPLVMLAVSYLMFRRRSS</sequence>
<evidence type="ECO:0000256" key="4">
    <source>
        <dbReference type="ARBA" id="ARBA00022475"/>
    </source>
</evidence>
<comment type="function">
    <text evidence="1">Part of the ABC transporter complex LptBFG involved in the translocation of lipopolysaccharide (LPS) from the inner membrane to the outer membrane.</text>
</comment>
<comment type="similarity">
    <text evidence="3">Belongs to the LptF/LptG family.</text>
</comment>
<dbReference type="InterPro" id="IPR005495">
    <property type="entry name" value="LptG/LptF_permease"/>
</dbReference>
<evidence type="ECO:0000256" key="1">
    <source>
        <dbReference type="ARBA" id="ARBA00002265"/>
    </source>
</evidence>
<comment type="subunit">
    <text evidence="8">Component of the lipopolysaccharide transport and assembly complex. The LptBFG transporter is composed of two ATP-binding proteins (LptB) and two transmembrane proteins (LptF and LptG).</text>
</comment>
<evidence type="ECO:0000256" key="7">
    <source>
        <dbReference type="ARBA" id="ARBA00023136"/>
    </source>
</evidence>
<reference evidence="10 11" key="1">
    <citation type="submission" date="2020-08" db="EMBL/GenBank/DDBJ databases">
        <title>Genome sequence of Thermomonas brevis KACC 16975T.</title>
        <authorList>
            <person name="Hyun D.-W."/>
            <person name="Bae J.-W."/>
        </authorList>
    </citation>
    <scope>NUCLEOTIDE SEQUENCE [LARGE SCALE GENOMIC DNA]</scope>
    <source>
        <strain evidence="10 11">KACC 16975</strain>
    </source>
</reference>
<keyword evidence="6 9" id="KW-1133">Transmembrane helix</keyword>
<name>A0A7G9QQK0_9GAMM</name>
<dbReference type="Proteomes" id="UP000515977">
    <property type="component" value="Chromosome"/>
</dbReference>
<dbReference type="GO" id="GO:0043190">
    <property type="term" value="C:ATP-binding cassette (ABC) transporter complex"/>
    <property type="evidence" value="ECO:0007669"/>
    <property type="project" value="InterPro"/>
</dbReference>
<evidence type="ECO:0000256" key="8">
    <source>
        <dbReference type="ARBA" id="ARBA00026081"/>
    </source>
</evidence>
<dbReference type="PANTHER" id="PTHR33529">
    <property type="entry name" value="SLR0882 PROTEIN-RELATED"/>
    <property type="match status" value="1"/>
</dbReference>
<evidence type="ECO:0000313" key="10">
    <source>
        <dbReference type="EMBL" id="QNN45625.1"/>
    </source>
</evidence>
<dbReference type="PANTHER" id="PTHR33529:SF2">
    <property type="entry name" value="LIPOPOLYSACCHARIDE EXPORT SYSTEM PERMEASE PROTEIN LPTG"/>
    <property type="match status" value="1"/>
</dbReference>
<dbReference type="InterPro" id="IPR030923">
    <property type="entry name" value="LptG"/>
</dbReference>
<dbReference type="Pfam" id="PF03739">
    <property type="entry name" value="LptF_LptG"/>
    <property type="match status" value="1"/>
</dbReference>
<dbReference type="KEGG" id="tbv:H9L17_10430"/>
<feature type="transmembrane region" description="Helical" evidence="9">
    <location>
        <begin position="103"/>
        <end position="120"/>
    </location>
</feature>
<evidence type="ECO:0000313" key="11">
    <source>
        <dbReference type="Proteomes" id="UP000515977"/>
    </source>
</evidence>
<feature type="transmembrane region" description="Helical" evidence="9">
    <location>
        <begin position="65"/>
        <end position="82"/>
    </location>
</feature>
<accession>A0A7G9QQK0</accession>
<gene>
    <name evidence="10" type="primary">lptG</name>
    <name evidence="10" type="ORF">H9L17_10430</name>
</gene>
<organism evidence="10 11">
    <name type="scientific">Thermomonas brevis</name>
    <dbReference type="NCBI Taxonomy" id="215691"/>
    <lineage>
        <taxon>Bacteria</taxon>
        <taxon>Pseudomonadati</taxon>
        <taxon>Pseudomonadota</taxon>
        <taxon>Gammaproteobacteria</taxon>
        <taxon>Lysobacterales</taxon>
        <taxon>Lysobacteraceae</taxon>
        <taxon>Thermomonas</taxon>
    </lineage>
</organism>
<keyword evidence="11" id="KW-1185">Reference proteome</keyword>
<comment type="subcellular location">
    <subcellularLocation>
        <location evidence="2">Cell membrane</location>
        <topology evidence="2">Multi-pass membrane protein</topology>
    </subcellularLocation>
</comment>
<feature type="transmembrane region" description="Helical" evidence="9">
    <location>
        <begin position="342"/>
        <end position="360"/>
    </location>
</feature>
<evidence type="ECO:0000256" key="5">
    <source>
        <dbReference type="ARBA" id="ARBA00022692"/>
    </source>
</evidence>
<feature type="transmembrane region" description="Helical" evidence="9">
    <location>
        <begin position="12"/>
        <end position="37"/>
    </location>
</feature>
<proteinExistence type="inferred from homology"/>
<protein>
    <submittedName>
        <fullName evidence="10">LPS export ABC transporter permease LptG</fullName>
    </submittedName>
</protein>
<dbReference type="GO" id="GO:0015920">
    <property type="term" value="P:lipopolysaccharide transport"/>
    <property type="evidence" value="ECO:0007669"/>
    <property type="project" value="TreeGrafter"/>
</dbReference>
<dbReference type="AlphaFoldDB" id="A0A7G9QQK0"/>
<keyword evidence="4" id="KW-1003">Cell membrane</keyword>
<dbReference type="EMBL" id="CP060711">
    <property type="protein sequence ID" value="QNN45625.1"/>
    <property type="molecule type" value="Genomic_DNA"/>
</dbReference>
<evidence type="ECO:0000256" key="6">
    <source>
        <dbReference type="ARBA" id="ARBA00022989"/>
    </source>
</evidence>
<dbReference type="NCBIfam" id="TIGR04408">
    <property type="entry name" value="LptG_lptG"/>
    <property type="match status" value="1"/>
</dbReference>
<dbReference type="GO" id="GO:0055085">
    <property type="term" value="P:transmembrane transport"/>
    <property type="evidence" value="ECO:0007669"/>
    <property type="project" value="InterPro"/>
</dbReference>
<feature type="transmembrane region" description="Helical" evidence="9">
    <location>
        <begin position="313"/>
        <end position="330"/>
    </location>
</feature>